<dbReference type="EMBL" id="LR798279">
    <property type="protein sequence ID" value="CAB5220083.1"/>
    <property type="molecule type" value="Genomic_DNA"/>
</dbReference>
<gene>
    <name evidence="1" type="ORF">UFOVP231_52</name>
</gene>
<proteinExistence type="predicted"/>
<name>A0A6J7WYF7_9CAUD</name>
<organism evidence="1">
    <name type="scientific">uncultured Caudovirales phage</name>
    <dbReference type="NCBI Taxonomy" id="2100421"/>
    <lineage>
        <taxon>Viruses</taxon>
        <taxon>Duplodnaviria</taxon>
        <taxon>Heunggongvirae</taxon>
        <taxon>Uroviricota</taxon>
        <taxon>Caudoviricetes</taxon>
        <taxon>Peduoviridae</taxon>
        <taxon>Maltschvirus</taxon>
        <taxon>Maltschvirus maltsch</taxon>
    </lineage>
</organism>
<protein>
    <submittedName>
        <fullName evidence="1">Uncharacterized protein</fullName>
    </submittedName>
</protein>
<reference evidence="1" key="1">
    <citation type="submission" date="2020-05" db="EMBL/GenBank/DDBJ databases">
        <authorList>
            <person name="Chiriac C."/>
            <person name="Salcher M."/>
            <person name="Ghai R."/>
            <person name="Kavagutti S V."/>
        </authorList>
    </citation>
    <scope>NUCLEOTIDE SEQUENCE</scope>
</reference>
<sequence length="105" mass="11940">MDSDLPLSEQYRVVAKAYVDADSAASLLEETKSAVLARMMLALGDMPVSRAEMQVKGSADWLDFVTNMVKAREKAAFMKVKLEYIRMKFNEWQSLEASKRAEMRL</sequence>
<evidence type="ECO:0000313" key="1">
    <source>
        <dbReference type="EMBL" id="CAB5220083.1"/>
    </source>
</evidence>
<accession>A0A6J7WYF7</accession>